<dbReference type="InterPro" id="IPR003265">
    <property type="entry name" value="HhH-GPD_domain"/>
</dbReference>
<name>A0A1M7ZZU3_MALS4</name>
<evidence type="ECO:0000256" key="4">
    <source>
        <dbReference type="SAM" id="MobiDB-lite"/>
    </source>
</evidence>
<keyword evidence="7" id="KW-1185">Reference proteome</keyword>
<dbReference type="OrthoDB" id="238681at2759"/>
<dbReference type="Gene3D" id="1.10.1670.10">
    <property type="entry name" value="Helix-hairpin-Helix base-excision DNA repair enzymes (C-terminal)"/>
    <property type="match status" value="1"/>
</dbReference>
<dbReference type="GO" id="GO:0140078">
    <property type="term" value="F:class I DNA-(apurinic or apyrimidinic site) endonuclease activity"/>
    <property type="evidence" value="ECO:0007669"/>
    <property type="project" value="UniProtKB-EC"/>
</dbReference>
<dbReference type="AlphaFoldDB" id="A0A1M7ZZU3"/>
<dbReference type="Gene3D" id="1.10.340.30">
    <property type="entry name" value="Hypothetical protein, domain 2"/>
    <property type="match status" value="1"/>
</dbReference>
<gene>
    <name evidence="6" type="ORF">MSYG_0047</name>
</gene>
<protein>
    <recommendedName>
        <fullName evidence="2">DNA-(apurinic or apyrimidinic site) lyase</fullName>
        <ecNumber evidence="2">4.2.99.18</ecNumber>
    </recommendedName>
</protein>
<dbReference type="GO" id="GO:0006285">
    <property type="term" value="P:base-excision repair, AP site formation"/>
    <property type="evidence" value="ECO:0007669"/>
    <property type="project" value="UniProtKB-ARBA"/>
</dbReference>
<dbReference type="CDD" id="cd00056">
    <property type="entry name" value="ENDO3c"/>
    <property type="match status" value="1"/>
</dbReference>
<dbReference type="EMBL" id="LT671821">
    <property type="protein sequence ID" value="SHO75715.1"/>
    <property type="molecule type" value="Genomic_DNA"/>
</dbReference>
<evidence type="ECO:0000256" key="1">
    <source>
        <dbReference type="ARBA" id="ARBA00010679"/>
    </source>
</evidence>
<dbReference type="Proteomes" id="UP000186303">
    <property type="component" value="Chromosome 1"/>
</dbReference>
<dbReference type="GO" id="GO:0034039">
    <property type="term" value="F:8-oxo-7,8-dihydroguanine DNA N-glycosylase activity"/>
    <property type="evidence" value="ECO:0007669"/>
    <property type="project" value="TreeGrafter"/>
</dbReference>
<dbReference type="STRING" id="1230383.A0A1M7ZZU3"/>
<dbReference type="InterPro" id="IPR011257">
    <property type="entry name" value="DNA_glycosylase"/>
</dbReference>
<dbReference type="InterPro" id="IPR052054">
    <property type="entry name" value="Oxidative_DNA_repair_enzyme"/>
</dbReference>
<dbReference type="PANTHER" id="PTHR10242:SF2">
    <property type="entry name" value="N-GLYCOSYLASE_DNA LYASE"/>
    <property type="match status" value="1"/>
</dbReference>
<dbReference type="SUPFAM" id="SSF48150">
    <property type="entry name" value="DNA-glycosylase"/>
    <property type="match status" value="1"/>
</dbReference>
<dbReference type="SMART" id="SM00478">
    <property type="entry name" value="ENDO3c"/>
    <property type="match status" value="1"/>
</dbReference>
<accession>A0A1M7ZZU3</accession>
<proteinExistence type="inferred from homology"/>
<organism evidence="6 7">
    <name type="scientific">Malassezia sympodialis (strain ATCC 42132)</name>
    <name type="common">Atopic eczema-associated yeast</name>
    <dbReference type="NCBI Taxonomy" id="1230383"/>
    <lineage>
        <taxon>Eukaryota</taxon>
        <taxon>Fungi</taxon>
        <taxon>Dikarya</taxon>
        <taxon>Basidiomycota</taxon>
        <taxon>Ustilaginomycotina</taxon>
        <taxon>Malasseziomycetes</taxon>
        <taxon>Malasseziales</taxon>
        <taxon>Malasseziaceae</taxon>
        <taxon>Malassezia</taxon>
    </lineage>
</organism>
<dbReference type="OMA" id="KENILCE"/>
<dbReference type="Pfam" id="PF00730">
    <property type="entry name" value="HhH-GPD"/>
    <property type="match status" value="1"/>
</dbReference>
<feature type="domain" description="HhH-GPD" evidence="5">
    <location>
        <begin position="52"/>
        <end position="215"/>
    </location>
</feature>
<dbReference type="EC" id="4.2.99.18" evidence="2"/>
<dbReference type="GO" id="GO:0005634">
    <property type="term" value="C:nucleus"/>
    <property type="evidence" value="ECO:0007669"/>
    <property type="project" value="TreeGrafter"/>
</dbReference>
<evidence type="ECO:0000313" key="6">
    <source>
        <dbReference type="EMBL" id="SHO75715.1"/>
    </source>
</evidence>
<keyword evidence="6" id="KW-0456">Lyase</keyword>
<dbReference type="PANTHER" id="PTHR10242">
    <property type="entry name" value="8-OXOGUANINE DNA GLYCOSYLASE"/>
    <property type="match status" value="1"/>
</dbReference>
<evidence type="ECO:0000313" key="7">
    <source>
        <dbReference type="Proteomes" id="UP000186303"/>
    </source>
</evidence>
<reference evidence="7" key="1">
    <citation type="journal article" date="2017" name="Nucleic Acids Res.">
        <title>Proteogenomics produces comprehensive and highly accurate protein-coding gene annotation in a complete genome assembly of Malassezia sympodialis.</title>
        <authorList>
            <person name="Zhu Y."/>
            <person name="Engstroem P.G."/>
            <person name="Tellgren-Roth C."/>
            <person name="Baudo C.D."/>
            <person name="Kennell J.C."/>
            <person name="Sun S."/>
            <person name="Billmyre R.B."/>
            <person name="Schroeder M.S."/>
            <person name="Andersson A."/>
            <person name="Holm T."/>
            <person name="Sigurgeirsson B."/>
            <person name="Wu G."/>
            <person name="Sankaranarayanan S.R."/>
            <person name="Siddharthan R."/>
            <person name="Sanyal K."/>
            <person name="Lundeberg J."/>
            <person name="Nystedt B."/>
            <person name="Boekhout T."/>
            <person name="Dawson T.L. Jr."/>
            <person name="Heitman J."/>
            <person name="Scheynius A."/>
            <person name="Lehtioe J."/>
        </authorList>
    </citation>
    <scope>NUCLEOTIDE SEQUENCE [LARGE SCALE GENOMIC DNA]</scope>
    <source>
        <strain evidence="7">ATCC 42132</strain>
    </source>
</reference>
<sequence length="267" mass="30061">MCAFICSSNNNIPRISQMVHKLCDHFTEPVLHHTYPPGSHLCTSMSPEKNGLQIESTEPLHLTYHPFPTPSQLAAPGVEQKLRNLGFGYRAKYLTGTAQALCALAKESLAADDTKHAHIDQAVNDYLLSLRTKSYSDAREALVQLPGIGPKVADCILLMSLDQHSSIPVDRHVFQFAERWYHIRSKKYEVIADRLRELWGERAGWAHTVLFYADLPSFDHYHGSIENNLSKENILCEDPKPQKRARPSLISDEDTTSAATKQARSRT</sequence>
<feature type="region of interest" description="Disordered" evidence="4">
    <location>
        <begin position="237"/>
        <end position="267"/>
    </location>
</feature>
<comment type="similarity">
    <text evidence="1">Belongs to the type-1 OGG1 family.</text>
</comment>
<dbReference type="InterPro" id="IPR023170">
    <property type="entry name" value="HhH_base_excis_C"/>
</dbReference>
<feature type="compositionally biased region" description="Polar residues" evidence="4">
    <location>
        <begin position="256"/>
        <end position="267"/>
    </location>
</feature>
<evidence type="ECO:0000256" key="3">
    <source>
        <dbReference type="ARBA" id="ARBA00044632"/>
    </source>
</evidence>
<dbReference type="VEuPathDB" id="FungiDB:MSYG_0047"/>
<comment type="catalytic activity">
    <reaction evidence="3">
        <text>2'-deoxyribonucleotide-(2'-deoxyribose 5'-phosphate)-2'-deoxyribonucleotide-DNA = a 3'-end 2'-deoxyribonucleotide-(2,3-dehydro-2,3-deoxyribose 5'-phosphate)-DNA + a 5'-end 5'-phospho-2'-deoxyribonucleoside-DNA + H(+)</text>
        <dbReference type="Rhea" id="RHEA:66592"/>
        <dbReference type="Rhea" id="RHEA-COMP:13180"/>
        <dbReference type="Rhea" id="RHEA-COMP:16897"/>
        <dbReference type="Rhea" id="RHEA-COMP:17067"/>
        <dbReference type="ChEBI" id="CHEBI:15378"/>
        <dbReference type="ChEBI" id="CHEBI:136412"/>
        <dbReference type="ChEBI" id="CHEBI:157695"/>
        <dbReference type="ChEBI" id="CHEBI:167181"/>
        <dbReference type="EC" id="4.2.99.18"/>
    </reaction>
</comment>
<evidence type="ECO:0000259" key="5">
    <source>
        <dbReference type="SMART" id="SM00478"/>
    </source>
</evidence>
<evidence type="ECO:0000256" key="2">
    <source>
        <dbReference type="ARBA" id="ARBA00012720"/>
    </source>
</evidence>